<proteinExistence type="predicted"/>
<organism evidence="1 2">
    <name type="scientific">Candidatus Terrybacteria bacterium RIFCSPHIGHO2_01_FULL_43_35</name>
    <dbReference type="NCBI Taxonomy" id="1802361"/>
    <lineage>
        <taxon>Bacteria</taxon>
        <taxon>Candidatus Terryibacteriota</taxon>
    </lineage>
</organism>
<gene>
    <name evidence="1" type="ORF">A2828_02900</name>
</gene>
<dbReference type="AlphaFoldDB" id="A0A1G2PG83"/>
<evidence type="ECO:0000313" key="1">
    <source>
        <dbReference type="EMBL" id="OHA47355.1"/>
    </source>
</evidence>
<reference evidence="1 2" key="1">
    <citation type="journal article" date="2016" name="Nat. Commun.">
        <title>Thousands of microbial genomes shed light on interconnected biogeochemical processes in an aquifer system.</title>
        <authorList>
            <person name="Anantharaman K."/>
            <person name="Brown C.T."/>
            <person name="Hug L.A."/>
            <person name="Sharon I."/>
            <person name="Castelle C.J."/>
            <person name="Probst A.J."/>
            <person name="Thomas B.C."/>
            <person name="Singh A."/>
            <person name="Wilkins M.J."/>
            <person name="Karaoz U."/>
            <person name="Brodie E.L."/>
            <person name="Williams K.H."/>
            <person name="Hubbard S.S."/>
            <person name="Banfield J.F."/>
        </authorList>
    </citation>
    <scope>NUCLEOTIDE SEQUENCE [LARGE SCALE GENOMIC DNA]</scope>
</reference>
<comment type="caution">
    <text evidence="1">The sequence shown here is derived from an EMBL/GenBank/DDBJ whole genome shotgun (WGS) entry which is preliminary data.</text>
</comment>
<dbReference type="EMBL" id="MHSR01000001">
    <property type="protein sequence ID" value="OHA47355.1"/>
    <property type="molecule type" value="Genomic_DNA"/>
</dbReference>
<accession>A0A1G2PG83</accession>
<name>A0A1G2PG83_9BACT</name>
<dbReference type="Proteomes" id="UP000178869">
    <property type="component" value="Unassembled WGS sequence"/>
</dbReference>
<evidence type="ECO:0000313" key="2">
    <source>
        <dbReference type="Proteomes" id="UP000178869"/>
    </source>
</evidence>
<sequence length="293" mass="34041">MFFEFARGVNLMISELLPRYCEEYKKDIVYTVIRSIIVEGHEVAWMEYTGHIAYDIMGQGREGQSFVGRALYCECDFIEGVGWRIKGGQRYSLDGGEKCLYRKAAVYLRHLELRREYLSRFQDEESWGDSFVLRQHINEIILDLVEKAKVGEFIEDGSGAAFWDGYFYLQTVADITDQFIGHLWENVHQLVEEKKIGLEGAVIQPYREPPPPEWVEFSRIEDKGWVGIASLPGHRKMAREWRLEVLKPDGIPAYRHIPGLVLTHDPEFGPDVEDVARVEQKLRQLIKSAKKRK</sequence>
<protein>
    <submittedName>
        <fullName evidence="1">Uncharacterized protein</fullName>
    </submittedName>
</protein>